<evidence type="ECO:0000259" key="2">
    <source>
        <dbReference type="Pfam" id="PF09792"/>
    </source>
</evidence>
<dbReference type="AlphaFoldDB" id="M2QI76"/>
<keyword evidence="1" id="KW-1133">Transmembrane helix</keyword>
<dbReference type="OrthoDB" id="61113at2759"/>
<protein>
    <recommendedName>
        <fullName evidence="2">Ubiquitin 3 binding protein But2 C-terminal domain-containing protein</fullName>
    </recommendedName>
</protein>
<dbReference type="InterPro" id="IPR018620">
    <property type="entry name" value="Ubiquitin3-bd_protein_But2_C"/>
</dbReference>
<reference evidence="3 4" key="1">
    <citation type="journal article" date="2012" name="Proc. Natl. Acad. Sci. U.S.A.">
        <title>Comparative genomics of Ceriporiopsis subvermispora and Phanerochaete chrysosporium provide insight into selective ligninolysis.</title>
        <authorList>
            <person name="Fernandez-Fueyo E."/>
            <person name="Ruiz-Duenas F.J."/>
            <person name="Ferreira P."/>
            <person name="Floudas D."/>
            <person name="Hibbett D.S."/>
            <person name="Canessa P."/>
            <person name="Larrondo L.F."/>
            <person name="James T.Y."/>
            <person name="Seelenfreund D."/>
            <person name="Lobos S."/>
            <person name="Polanco R."/>
            <person name="Tello M."/>
            <person name="Honda Y."/>
            <person name="Watanabe T."/>
            <person name="Watanabe T."/>
            <person name="Ryu J.S."/>
            <person name="Kubicek C.P."/>
            <person name="Schmoll M."/>
            <person name="Gaskell J."/>
            <person name="Hammel K.E."/>
            <person name="St John F.J."/>
            <person name="Vanden Wymelenberg A."/>
            <person name="Sabat G."/>
            <person name="Splinter BonDurant S."/>
            <person name="Syed K."/>
            <person name="Yadav J.S."/>
            <person name="Doddapaneni H."/>
            <person name="Subramanian V."/>
            <person name="Lavin J.L."/>
            <person name="Oguiza J.A."/>
            <person name="Perez G."/>
            <person name="Pisabarro A.G."/>
            <person name="Ramirez L."/>
            <person name="Santoyo F."/>
            <person name="Master E."/>
            <person name="Coutinho P.M."/>
            <person name="Henrissat B."/>
            <person name="Lombard V."/>
            <person name="Magnuson J.K."/>
            <person name="Kuees U."/>
            <person name="Hori C."/>
            <person name="Igarashi K."/>
            <person name="Samejima M."/>
            <person name="Held B.W."/>
            <person name="Barry K.W."/>
            <person name="LaButti K.M."/>
            <person name="Lapidus A."/>
            <person name="Lindquist E.A."/>
            <person name="Lucas S.M."/>
            <person name="Riley R."/>
            <person name="Salamov A.A."/>
            <person name="Hoffmeister D."/>
            <person name="Schwenk D."/>
            <person name="Hadar Y."/>
            <person name="Yarden O."/>
            <person name="de Vries R.P."/>
            <person name="Wiebenga A."/>
            <person name="Stenlid J."/>
            <person name="Eastwood D."/>
            <person name="Grigoriev I.V."/>
            <person name="Berka R.M."/>
            <person name="Blanchette R.A."/>
            <person name="Kersten P."/>
            <person name="Martinez A.T."/>
            <person name="Vicuna R."/>
            <person name="Cullen D."/>
        </authorList>
    </citation>
    <scope>NUCLEOTIDE SEQUENCE [LARGE SCALE GENOMIC DNA]</scope>
    <source>
        <strain evidence="3 4">B</strain>
    </source>
</reference>
<evidence type="ECO:0000313" key="4">
    <source>
        <dbReference type="Proteomes" id="UP000016930"/>
    </source>
</evidence>
<keyword evidence="4" id="KW-1185">Reference proteome</keyword>
<organism evidence="3 4">
    <name type="scientific">Ceriporiopsis subvermispora (strain B)</name>
    <name type="common">White-rot fungus</name>
    <name type="synonym">Gelatoporia subvermispora</name>
    <dbReference type="NCBI Taxonomy" id="914234"/>
    <lineage>
        <taxon>Eukaryota</taxon>
        <taxon>Fungi</taxon>
        <taxon>Dikarya</taxon>
        <taxon>Basidiomycota</taxon>
        <taxon>Agaricomycotina</taxon>
        <taxon>Agaricomycetes</taxon>
        <taxon>Polyporales</taxon>
        <taxon>Gelatoporiaceae</taxon>
        <taxon>Gelatoporia</taxon>
    </lineage>
</organism>
<keyword evidence="1" id="KW-0812">Transmembrane</keyword>
<dbReference type="Proteomes" id="UP000016930">
    <property type="component" value="Unassembled WGS sequence"/>
</dbReference>
<feature type="transmembrane region" description="Helical" evidence="1">
    <location>
        <begin position="43"/>
        <end position="66"/>
    </location>
</feature>
<evidence type="ECO:0000313" key="3">
    <source>
        <dbReference type="EMBL" id="EMD31795.1"/>
    </source>
</evidence>
<feature type="domain" description="Ubiquitin 3 binding protein But2 C-terminal" evidence="2">
    <location>
        <begin position="150"/>
        <end position="260"/>
    </location>
</feature>
<accession>M2QI76</accession>
<dbReference type="Pfam" id="PF09792">
    <property type="entry name" value="But2"/>
    <property type="match status" value="1"/>
</dbReference>
<sequence length="279" mass="31212">MPNVEEQSKLLEDAYYSSNLNDELPQSCASEESQCRAQFPSTFLIGVIIAFSVADILALLYVSYVFHTVYPASIPDLSKLEIANQYVGLDELYNSGTVKPSRVNPILIEPRAIAQVFRDHPVQIGPLAEHEHMTALGTVSPREQHLFVDGQTHTIAQFRSVDFGMEECSLVVILPELGDQLEGDLPLKMITSATLAVHTLDADMPLDVRKLSWRTKPARTEKMTTFTPRAGQETVITRFPCPWASLHTFEVACVSDCLLDVWSSHNGTWGIYMYQHQTI</sequence>
<proteinExistence type="predicted"/>
<gene>
    <name evidence="3" type="ORF">CERSUDRAFT_100023</name>
</gene>
<keyword evidence="1" id="KW-0472">Membrane</keyword>
<dbReference type="HOGENOM" id="CLU_055652_0_1_1"/>
<dbReference type="EMBL" id="KB445815">
    <property type="protein sequence ID" value="EMD31795.1"/>
    <property type="molecule type" value="Genomic_DNA"/>
</dbReference>
<name>M2QI76_CERS8</name>
<evidence type="ECO:0000256" key="1">
    <source>
        <dbReference type="SAM" id="Phobius"/>
    </source>
</evidence>